<evidence type="ECO:0000313" key="6">
    <source>
        <dbReference type="EMBL" id="MCQ8118830.1"/>
    </source>
</evidence>
<evidence type="ECO:0000256" key="4">
    <source>
        <dbReference type="SAM" id="Coils"/>
    </source>
</evidence>
<keyword evidence="6" id="KW-0540">Nuclease</keyword>
<feature type="coiled-coil region" evidence="4">
    <location>
        <begin position="178"/>
        <end position="205"/>
    </location>
</feature>
<protein>
    <submittedName>
        <fullName evidence="6">Restriction endonuclease subunit S</fullName>
    </submittedName>
</protein>
<dbReference type="PANTHER" id="PTHR43140">
    <property type="entry name" value="TYPE-1 RESTRICTION ENZYME ECOKI SPECIFICITY PROTEIN"/>
    <property type="match status" value="1"/>
</dbReference>
<dbReference type="RefSeq" id="WP_256607798.1">
    <property type="nucleotide sequence ID" value="NZ_JANIBL010000051.1"/>
</dbReference>
<comment type="similarity">
    <text evidence="1">Belongs to the type-I restriction system S methylase family.</text>
</comment>
<name>A0ABT1TWC6_9GAMM</name>
<organism evidence="6 7">
    <name type="scientific">Methylomonas rosea</name>
    <dbReference type="NCBI Taxonomy" id="2952227"/>
    <lineage>
        <taxon>Bacteria</taxon>
        <taxon>Pseudomonadati</taxon>
        <taxon>Pseudomonadota</taxon>
        <taxon>Gammaproteobacteria</taxon>
        <taxon>Methylococcales</taxon>
        <taxon>Methylococcaceae</taxon>
        <taxon>Methylomonas</taxon>
    </lineage>
</organism>
<comment type="caution">
    <text evidence="6">The sequence shown here is derived from an EMBL/GenBank/DDBJ whole genome shotgun (WGS) entry which is preliminary data.</text>
</comment>
<keyword evidence="7" id="KW-1185">Reference proteome</keyword>
<sequence length="429" mass="48748">MIEQLAALPTYEAYKDSGVEWLGEIPAHWWVVPLKHALSLTSEKVSSRNSVLKYYGMENIESWTGRFIETESEVEGLANKFNENDILFGKLRPYLAKVALTENEGICSTEFLVYRTKKYAAHFFKYLLVSTDFINVVDASTYGSKMPRANADFIGIQRLPIPNLSEQTAIATFLDCKAAQIDQAMAIKEQQIALLKERKQILIQNSVTRGLDPNIPMRDSGVEWIGEIPAHWEILANRALFRERIEPGEEGLPLLSVSIHTAVSSEEIPEDENIRGRIKIEDKTKYNLVWPGDIVFNMMRAWQGAIGAVVVKGMVSPAYIIAIPNEKIVSSYFEYQYRCPEFIQQMDRNSKGITDFRKRLYWNEFKQLLTVVPPIEEQTAIVTHIETQSVKIDQAIAIQQQQIDKLKEYKATLINSAVTGKIRVPEVAA</sequence>
<dbReference type="InterPro" id="IPR051212">
    <property type="entry name" value="Type-I_RE_S_subunit"/>
</dbReference>
<dbReference type="GO" id="GO:0004519">
    <property type="term" value="F:endonuclease activity"/>
    <property type="evidence" value="ECO:0007669"/>
    <property type="project" value="UniProtKB-KW"/>
</dbReference>
<dbReference type="Proteomes" id="UP001524570">
    <property type="component" value="Unassembled WGS sequence"/>
</dbReference>
<dbReference type="SUPFAM" id="SSF116734">
    <property type="entry name" value="DNA methylase specificity domain"/>
    <property type="match status" value="2"/>
</dbReference>
<reference evidence="6 7" key="1">
    <citation type="submission" date="2022-07" db="EMBL/GenBank/DDBJ databases">
        <title>Methylomonas rivi sp. nov., Methylomonas rosea sp. nov., Methylomonas aureus sp. nov. and Methylomonas subterranea sp. nov., four novel methanotrophs isolated from a freshwater creek and the deep terrestrial subsurface.</title>
        <authorList>
            <person name="Abin C."/>
            <person name="Sankaranarayanan K."/>
            <person name="Garner C."/>
            <person name="Sindelar R."/>
            <person name="Kotary K."/>
            <person name="Garner R."/>
            <person name="Barclay S."/>
            <person name="Lawson P."/>
            <person name="Krumholz L."/>
        </authorList>
    </citation>
    <scope>NUCLEOTIDE SEQUENCE [LARGE SCALE GENOMIC DNA]</scope>
    <source>
        <strain evidence="6 7">WSC-7</strain>
    </source>
</reference>
<dbReference type="Pfam" id="PF01420">
    <property type="entry name" value="Methylase_S"/>
    <property type="match status" value="1"/>
</dbReference>
<dbReference type="InterPro" id="IPR044946">
    <property type="entry name" value="Restrct_endonuc_typeI_TRD_sf"/>
</dbReference>
<dbReference type="Gene3D" id="3.90.220.20">
    <property type="entry name" value="DNA methylase specificity domains"/>
    <property type="match status" value="2"/>
</dbReference>
<keyword evidence="2" id="KW-0680">Restriction system</keyword>
<evidence type="ECO:0000259" key="5">
    <source>
        <dbReference type="Pfam" id="PF01420"/>
    </source>
</evidence>
<dbReference type="EMBL" id="JANIBL010000051">
    <property type="protein sequence ID" value="MCQ8118830.1"/>
    <property type="molecule type" value="Genomic_DNA"/>
</dbReference>
<proteinExistence type="inferred from homology"/>
<dbReference type="CDD" id="cd16961">
    <property type="entry name" value="RMtype1_S_TRD-CR_like"/>
    <property type="match status" value="1"/>
</dbReference>
<keyword evidence="3" id="KW-0238">DNA-binding</keyword>
<evidence type="ECO:0000313" key="7">
    <source>
        <dbReference type="Proteomes" id="UP001524570"/>
    </source>
</evidence>
<dbReference type="PANTHER" id="PTHR43140:SF1">
    <property type="entry name" value="TYPE I RESTRICTION ENZYME ECOKI SPECIFICITY SUBUNIT"/>
    <property type="match status" value="1"/>
</dbReference>
<accession>A0ABT1TWC6</accession>
<evidence type="ECO:0000256" key="1">
    <source>
        <dbReference type="ARBA" id="ARBA00010923"/>
    </source>
</evidence>
<dbReference type="Gene3D" id="1.10.287.1120">
    <property type="entry name" value="Bipartite methylase S protein"/>
    <property type="match status" value="1"/>
</dbReference>
<dbReference type="InterPro" id="IPR000055">
    <property type="entry name" value="Restrct_endonuc_typeI_TRD"/>
</dbReference>
<gene>
    <name evidence="6" type="ORF">NP589_15450</name>
</gene>
<keyword evidence="6" id="KW-0255">Endonuclease</keyword>
<evidence type="ECO:0000256" key="3">
    <source>
        <dbReference type="ARBA" id="ARBA00023125"/>
    </source>
</evidence>
<feature type="domain" description="Type I restriction modification DNA specificity" evidence="5">
    <location>
        <begin position="78"/>
        <end position="194"/>
    </location>
</feature>
<keyword evidence="6" id="KW-0378">Hydrolase</keyword>
<evidence type="ECO:0000256" key="2">
    <source>
        <dbReference type="ARBA" id="ARBA00022747"/>
    </source>
</evidence>
<keyword evidence="4" id="KW-0175">Coiled coil</keyword>